<keyword evidence="2" id="KW-1185">Reference proteome</keyword>
<protein>
    <submittedName>
        <fullName evidence="1">Regulator of CtrA degradation</fullName>
    </submittedName>
</protein>
<gene>
    <name evidence="1" type="ORF">J2R99_001891</name>
</gene>
<dbReference type="EMBL" id="JAUSUK010000002">
    <property type="protein sequence ID" value="MDQ0326022.1"/>
    <property type="molecule type" value="Genomic_DNA"/>
</dbReference>
<dbReference type="Gene3D" id="1.10.8.930">
    <property type="entry name" value="Protein of unknown function DUF1465"/>
    <property type="match status" value="1"/>
</dbReference>
<reference evidence="1 2" key="1">
    <citation type="submission" date="2023-07" db="EMBL/GenBank/DDBJ databases">
        <title>Genomic Encyclopedia of Type Strains, Phase IV (KMG-IV): sequencing the most valuable type-strain genomes for metagenomic binning, comparative biology and taxonomic classification.</title>
        <authorList>
            <person name="Goeker M."/>
        </authorList>
    </citation>
    <scope>NUCLEOTIDE SEQUENCE [LARGE SCALE GENOMIC DNA]</scope>
    <source>
        <strain evidence="1 2">DSM 11549</strain>
    </source>
</reference>
<accession>A0ABU0C672</accession>
<sequence length="174" mass="19357">MRQTGSREEPLSFGRAYAHSQTFSELFQAGMQLVEETAAYLDGEGRVAASGLNRPASIVYATESMRLTTRLMQLASWLLLHRAVNEGEMTLDQAAEEKHKIRLDQALTSMRGPGWDELPEDFKALINRSVSLQKRVQMIDTALFDDGRSTLEEAPSPVASQLAVLQDAFEKRVG</sequence>
<evidence type="ECO:0000313" key="1">
    <source>
        <dbReference type="EMBL" id="MDQ0326022.1"/>
    </source>
</evidence>
<organism evidence="1 2">
    <name type="scientific">Rhodopseudomonas julia</name>
    <dbReference type="NCBI Taxonomy" id="200617"/>
    <lineage>
        <taxon>Bacteria</taxon>
        <taxon>Pseudomonadati</taxon>
        <taxon>Pseudomonadota</taxon>
        <taxon>Alphaproteobacteria</taxon>
        <taxon>Hyphomicrobiales</taxon>
        <taxon>Nitrobacteraceae</taxon>
        <taxon>Rhodopseudomonas</taxon>
    </lineage>
</organism>
<comment type="caution">
    <text evidence="1">The sequence shown here is derived from an EMBL/GenBank/DDBJ whole genome shotgun (WGS) entry which is preliminary data.</text>
</comment>
<dbReference type="RefSeq" id="WP_307154254.1">
    <property type="nucleotide sequence ID" value="NZ_JAUSUK010000002.1"/>
</dbReference>
<dbReference type="InterPro" id="IPR038301">
    <property type="entry name" value="AraC-like_sf"/>
</dbReference>
<dbReference type="Proteomes" id="UP001230253">
    <property type="component" value="Unassembled WGS sequence"/>
</dbReference>
<dbReference type="Pfam" id="PF07323">
    <property type="entry name" value="DUF1465"/>
    <property type="match status" value="1"/>
</dbReference>
<name>A0ABU0C672_9BRAD</name>
<proteinExistence type="predicted"/>
<evidence type="ECO:0000313" key="2">
    <source>
        <dbReference type="Proteomes" id="UP001230253"/>
    </source>
</evidence>
<dbReference type="InterPro" id="IPR010848">
    <property type="entry name" value="DUF1465"/>
</dbReference>